<accession>A0ACC0FXU5</accession>
<evidence type="ECO:0000313" key="1">
    <source>
        <dbReference type="EMBL" id="KAI7992890.1"/>
    </source>
</evidence>
<sequence length="336" mass="36637">MGGLELGDYKPIMGVLAMQLTYAGVAISTRAALLQGMSPTVFVRDRACLGLRSFGLIFLASLVGVTINQNIYFEGIYLASSSMVSAMFNLVPAITFIVASIIGMRSVAKIIRTVFCVVGAISMALLRGPKLLNSEFLLPAKSLFSSGGENWLLGSLLLFGSSCCWSFWIIFQVPVSSSHPDHLSLSAWMCFMASLQSATIALFFAQDLKAWTLHSYLELACCFYAGIIGSAINFFVQAWCISRRGPLFCAMFSPLATVIVTIFASIFLHEEIYTSSLIGAVCAIVGLYVVLWGKAKDLEEPPKPQNDQATNVQILVEDESSKKMTYNNDLEEPFLS</sequence>
<dbReference type="Proteomes" id="UP001060215">
    <property type="component" value="Chromosome 13"/>
</dbReference>
<proteinExistence type="predicted"/>
<reference evidence="1 2" key="1">
    <citation type="journal article" date="2022" name="Plant J.">
        <title>Chromosome-level genome of Camellia lanceoleosa provides a valuable resource for understanding genome evolution and self-incompatibility.</title>
        <authorList>
            <person name="Gong W."/>
            <person name="Xiao S."/>
            <person name="Wang L."/>
            <person name="Liao Z."/>
            <person name="Chang Y."/>
            <person name="Mo W."/>
            <person name="Hu G."/>
            <person name="Li W."/>
            <person name="Zhao G."/>
            <person name="Zhu H."/>
            <person name="Hu X."/>
            <person name="Ji K."/>
            <person name="Xiang X."/>
            <person name="Song Q."/>
            <person name="Yuan D."/>
            <person name="Jin S."/>
            <person name="Zhang L."/>
        </authorList>
    </citation>
    <scope>NUCLEOTIDE SEQUENCE [LARGE SCALE GENOMIC DNA]</scope>
    <source>
        <strain evidence="1">SQ_2022a</strain>
    </source>
</reference>
<evidence type="ECO:0000313" key="2">
    <source>
        <dbReference type="Proteomes" id="UP001060215"/>
    </source>
</evidence>
<keyword evidence="2" id="KW-1185">Reference proteome</keyword>
<dbReference type="EMBL" id="CM045770">
    <property type="protein sequence ID" value="KAI7992890.1"/>
    <property type="molecule type" value="Genomic_DNA"/>
</dbReference>
<name>A0ACC0FXU5_9ERIC</name>
<organism evidence="1 2">
    <name type="scientific">Camellia lanceoleosa</name>
    <dbReference type="NCBI Taxonomy" id="1840588"/>
    <lineage>
        <taxon>Eukaryota</taxon>
        <taxon>Viridiplantae</taxon>
        <taxon>Streptophyta</taxon>
        <taxon>Embryophyta</taxon>
        <taxon>Tracheophyta</taxon>
        <taxon>Spermatophyta</taxon>
        <taxon>Magnoliopsida</taxon>
        <taxon>eudicotyledons</taxon>
        <taxon>Gunneridae</taxon>
        <taxon>Pentapetalae</taxon>
        <taxon>asterids</taxon>
        <taxon>Ericales</taxon>
        <taxon>Theaceae</taxon>
        <taxon>Camellia</taxon>
    </lineage>
</organism>
<protein>
    <submittedName>
        <fullName evidence="1">WAT1-related protein</fullName>
    </submittedName>
</protein>
<gene>
    <name evidence="1" type="ORF">LOK49_LG12G00018</name>
</gene>
<comment type="caution">
    <text evidence="1">The sequence shown here is derived from an EMBL/GenBank/DDBJ whole genome shotgun (WGS) entry which is preliminary data.</text>
</comment>